<evidence type="ECO:0000256" key="2">
    <source>
        <dbReference type="ARBA" id="ARBA00005005"/>
    </source>
</evidence>
<comment type="subunit">
    <text evidence="4">Homotetramer.</text>
</comment>
<evidence type="ECO:0000256" key="11">
    <source>
        <dbReference type="ARBA" id="ARBA00023315"/>
    </source>
</evidence>
<dbReference type="Gene3D" id="3.40.47.10">
    <property type="match status" value="1"/>
</dbReference>
<dbReference type="InterPro" id="IPR020615">
    <property type="entry name" value="Thiolase_acyl_enz_int_AS"/>
</dbReference>
<evidence type="ECO:0000259" key="17">
    <source>
        <dbReference type="Pfam" id="PF02803"/>
    </source>
</evidence>
<dbReference type="InterPro" id="IPR020610">
    <property type="entry name" value="Thiolase_AS"/>
</dbReference>
<evidence type="ECO:0000256" key="15">
    <source>
        <dbReference type="RuleBase" id="RU003557"/>
    </source>
</evidence>
<dbReference type="NCBIfam" id="TIGR01930">
    <property type="entry name" value="AcCoA-C-Actrans"/>
    <property type="match status" value="1"/>
</dbReference>
<keyword evidence="6 15" id="KW-0808">Transferase</keyword>
<organism evidence="18 19">
    <name type="scientific">Oikopleura dioica</name>
    <name type="common">Tunicate</name>
    <dbReference type="NCBI Taxonomy" id="34765"/>
    <lineage>
        <taxon>Eukaryota</taxon>
        <taxon>Metazoa</taxon>
        <taxon>Chordata</taxon>
        <taxon>Tunicata</taxon>
        <taxon>Appendicularia</taxon>
        <taxon>Copelata</taxon>
        <taxon>Oikopleuridae</taxon>
        <taxon>Oikopleura</taxon>
    </lineage>
</organism>
<keyword evidence="10" id="KW-0496">Mitochondrion</keyword>
<keyword evidence="19" id="KW-1185">Reference proteome</keyword>
<feature type="active site" description="Proton acceptor" evidence="14">
    <location>
        <position position="343"/>
    </location>
</feature>
<feature type="active site" description="Proton acceptor" evidence="14">
    <location>
        <position position="371"/>
    </location>
</feature>
<dbReference type="PROSITE" id="PS00737">
    <property type="entry name" value="THIOLASE_2"/>
    <property type="match status" value="1"/>
</dbReference>
<accession>E4XF76</accession>
<evidence type="ECO:0000256" key="8">
    <source>
        <dbReference type="ARBA" id="ARBA00022946"/>
    </source>
</evidence>
<dbReference type="InterPro" id="IPR002155">
    <property type="entry name" value="Thiolase"/>
</dbReference>
<evidence type="ECO:0000256" key="7">
    <source>
        <dbReference type="ARBA" id="ARBA00022723"/>
    </source>
</evidence>
<evidence type="ECO:0000256" key="10">
    <source>
        <dbReference type="ARBA" id="ARBA00023128"/>
    </source>
</evidence>
<dbReference type="Proteomes" id="UP000001307">
    <property type="component" value="Unassembled WGS sequence"/>
</dbReference>
<dbReference type="InterPro" id="IPR020616">
    <property type="entry name" value="Thiolase_N"/>
</dbReference>
<dbReference type="InterPro" id="IPR016039">
    <property type="entry name" value="Thiolase-like"/>
</dbReference>
<dbReference type="PIRSF" id="PIRSF000429">
    <property type="entry name" value="Ac-CoA_Ac_transf"/>
    <property type="match status" value="1"/>
</dbReference>
<feature type="domain" description="Thiolase C-terminal" evidence="17">
    <location>
        <begin position="265"/>
        <end position="383"/>
    </location>
</feature>
<dbReference type="GO" id="GO:0003985">
    <property type="term" value="F:acetyl-CoA C-acetyltransferase activity"/>
    <property type="evidence" value="ECO:0007669"/>
    <property type="project" value="UniProtKB-EC"/>
</dbReference>
<dbReference type="SUPFAM" id="SSF53901">
    <property type="entry name" value="Thiolase-like"/>
    <property type="match status" value="2"/>
</dbReference>
<dbReference type="OrthoDB" id="5404651at2759"/>
<dbReference type="GO" id="GO:0046872">
    <property type="term" value="F:metal ion binding"/>
    <property type="evidence" value="ECO:0007669"/>
    <property type="project" value="UniProtKB-KW"/>
</dbReference>
<evidence type="ECO:0000256" key="1">
    <source>
        <dbReference type="ARBA" id="ARBA00004173"/>
    </source>
</evidence>
<dbReference type="InterPro" id="IPR020613">
    <property type="entry name" value="Thiolase_CS"/>
</dbReference>
<sequence length="385" mass="40725">MSKRSVFIVAANRTPLGSFQGRLKNLKAPELGSLAIKGLLEKTQISPTGIDEVFFGNVLQGGVGQAPARQAALNAGISNSTPCTTVNKVCASGMKAIQLGYDTIVAGHNDLVLAGGQESMSSVPFAVGREAPTYGGDRMIDLINNDGLTDSFTGMHMGTCAEKIVQKLKITRDEQDEYAMMSYERARRAWAEGVLSEVSPIEINGETISCDEEFERLPQDFSQIRAIFDKPEIASITAGNTSKLGDGAVAVLVASENAVLDSGLNPIARIIGHADAATDSYNFTEAVNFAIIKALKKYDLTADKIDHWEINEAFASVVIAVERSFDIPREKMNPYGGAISLGHPFGCSGARITARLAMRLKPGELGIAAICNGGGGGGAIVLQGV</sequence>
<keyword evidence="7" id="KW-0479">Metal-binding</keyword>
<evidence type="ECO:0000313" key="18">
    <source>
        <dbReference type="EMBL" id="CBY24264.1"/>
    </source>
</evidence>
<dbReference type="AlphaFoldDB" id="E4XF76"/>
<dbReference type="InParanoid" id="E4XF76"/>
<protein>
    <recommendedName>
        <fullName evidence="5">acetyl-CoA C-acetyltransferase</fullName>
        <ecNumber evidence="5">2.3.1.9</ecNumber>
    </recommendedName>
</protein>
<dbReference type="InterPro" id="IPR020617">
    <property type="entry name" value="Thiolase_C"/>
</dbReference>
<dbReference type="PANTHER" id="PTHR18919:SF156">
    <property type="entry name" value="ACETYL-COA ACETYLTRANSFERASE, MITOCHONDRIAL"/>
    <property type="match status" value="1"/>
</dbReference>
<gene>
    <name evidence="18" type="ORF">GSOID_T00009616001</name>
</gene>
<evidence type="ECO:0000256" key="5">
    <source>
        <dbReference type="ARBA" id="ARBA00012705"/>
    </source>
</evidence>
<dbReference type="Pfam" id="PF02803">
    <property type="entry name" value="Thiolase_C"/>
    <property type="match status" value="1"/>
</dbReference>
<evidence type="ECO:0000256" key="14">
    <source>
        <dbReference type="PIRSR" id="PIRSR000429-1"/>
    </source>
</evidence>
<dbReference type="PANTHER" id="PTHR18919">
    <property type="entry name" value="ACETYL-COA C-ACYLTRANSFERASE"/>
    <property type="match status" value="1"/>
</dbReference>
<dbReference type="GO" id="GO:0005739">
    <property type="term" value="C:mitochondrion"/>
    <property type="evidence" value="ECO:0007669"/>
    <property type="project" value="UniProtKB-SubCell"/>
</dbReference>
<keyword evidence="8" id="KW-0809">Transit peptide</keyword>
<dbReference type="Pfam" id="PF00108">
    <property type="entry name" value="Thiolase_N"/>
    <property type="match status" value="1"/>
</dbReference>
<proteinExistence type="inferred from homology"/>
<keyword evidence="9" id="KW-0630">Potassium</keyword>
<evidence type="ECO:0000256" key="6">
    <source>
        <dbReference type="ARBA" id="ARBA00022679"/>
    </source>
</evidence>
<keyword evidence="11 15" id="KW-0012">Acyltransferase</keyword>
<feature type="domain" description="Thiolase N-terminal" evidence="16">
    <location>
        <begin position="6"/>
        <end position="256"/>
    </location>
</feature>
<dbReference type="EMBL" id="FN653044">
    <property type="protein sequence ID" value="CBY24264.1"/>
    <property type="molecule type" value="Genomic_DNA"/>
</dbReference>
<comment type="similarity">
    <text evidence="3 15">Belongs to the thiolase-like superfamily. Thiolase family.</text>
</comment>
<dbReference type="PROSITE" id="PS00098">
    <property type="entry name" value="THIOLASE_1"/>
    <property type="match status" value="1"/>
</dbReference>
<dbReference type="EC" id="2.3.1.9" evidence="5"/>
<comment type="subcellular location">
    <subcellularLocation>
        <location evidence="1">Mitochondrion</location>
    </subcellularLocation>
</comment>
<feature type="active site" description="Acyl-thioester intermediate" evidence="14">
    <location>
        <position position="90"/>
    </location>
</feature>
<comment type="pathway">
    <text evidence="2">Lipid metabolism; fatty acid beta-oxidation.</text>
</comment>
<evidence type="ECO:0000256" key="3">
    <source>
        <dbReference type="ARBA" id="ARBA00010982"/>
    </source>
</evidence>
<dbReference type="GO" id="GO:0006635">
    <property type="term" value="P:fatty acid beta-oxidation"/>
    <property type="evidence" value="ECO:0007669"/>
    <property type="project" value="TreeGrafter"/>
</dbReference>
<dbReference type="CDD" id="cd00751">
    <property type="entry name" value="thiolase"/>
    <property type="match status" value="1"/>
</dbReference>
<dbReference type="PROSITE" id="PS00099">
    <property type="entry name" value="THIOLASE_3"/>
    <property type="match status" value="1"/>
</dbReference>
<comment type="catalytic activity">
    <reaction evidence="13">
        <text>propanoyl-CoA + acetyl-CoA = 2-methyl-3-oxobutanoyl-CoA + CoA</text>
        <dbReference type="Rhea" id="RHEA:30719"/>
        <dbReference type="ChEBI" id="CHEBI:57287"/>
        <dbReference type="ChEBI" id="CHEBI:57288"/>
        <dbReference type="ChEBI" id="CHEBI:57335"/>
        <dbReference type="ChEBI" id="CHEBI:57392"/>
    </reaction>
    <physiologicalReaction direction="left-to-right" evidence="13">
        <dbReference type="Rhea" id="RHEA:30720"/>
    </physiologicalReaction>
    <physiologicalReaction direction="right-to-left" evidence="13">
        <dbReference type="Rhea" id="RHEA:30721"/>
    </physiologicalReaction>
</comment>
<name>E4XF76_OIKDI</name>
<comment type="function">
    <text evidence="12">This is one of the enzymes that catalyzes the last step of the mitochondrial beta-oxidation pathway, an aerobic process breaking down fatty acids into acetyl-CoA. Using free coenzyme A/CoA, catalyzes the thiolytic cleavage of medium- to long-chain 3-oxoacyl-CoAs into acetyl-CoA and a fatty acyl-CoA shortened by two carbon atoms. The activity of the enzyme is reversible and it can also catalyze the condensation of two acetyl-CoA molecules into acetoacetyl-CoA. Thereby, it plays a major role in ketone body metabolism.</text>
</comment>
<reference evidence="18 19" key="1">
    <citation type="journal article" date="2010" name="Science">
        <title>Plasticity of animal genome architecture unmasked by rapid evolution of a pelagic tunicate.</title>
        <authorList>
            <person name="Denoeud F."/>
            <person name="Henriet S."/>
            <person name="Mungpakdee S."/>
            <person name="Aury J.M."/>
            <person name="Da Silva C."/>
            <person name="Brinkmann H."/>
            <person name="Mikhaleva J."/>
            <person name="Olsen L.C."/>
            <person name="Jubin C."/>
            <person name="Canestro C."/>
            <person name="Bouquet J.M."/>
            <person name="Danks G."/>
            <person name="Poulain J."/>
            <person name="Campsteijn C."/>
            <person name="Adamski M."/>
            <person name="Cross I."/>
            <person name="Yadetie F."/>
            <person name="Muffato M."/>
            <person name="Louis A."/>
            <person name="Butcher S."/>
            <person name="Tsagkogeorga G."/>
            <person name="Konrad A."/>
            <person name="Singh S."/>
            <person name="Jensen M.F."/>
            <person name="Cong E.H."/>
            <person name="Eikeseth-Otteraa H."/>
            <person name="Noel B."/>
            <person name="Anthouard V."/>
            <person name="Porcel B.M."/>
            <person name="Kachouri-Lafond R."/>
            <person name="Nishino A."/>
            <person name="Ugolini M."/>
            <person name="Chourrout P."/>
            <person name="Nishida H."/>
            <person name="Aasland R."/>
            <person name="Huzurbazar S."/>
            <person name="Westhof E."/>
            <person name="Delsuc F."/>
            <person name="Lehrach H."/>
            <person name="Reinhardt R."/>
            <person name="Weissenbach J."/>
            <person name="Roy S.W."/>
            <person name="Artiguenave F."/>
            <person name="Postlethwait J.H."/>
            <person name="Manak J.R."/>
            <person name="Thompson E.M."/>
            <person name="Jaillon O."/>
            <person name="Du Pasquier L."/>
            <person name="Boudinot P."/>
            <person name="Liberles D.A."/>
            <person name="Volff J.N."/>
            <person name="Philippe H."/>
            <person name="Lenhard B."/>
            <person name="Roest Crollius H."/>
            <person name="Wincker P."/>
            <person name="Chourrout D."/>
        </authorList>
    </citation>
    <scope>NUCLEOTIDE SEQUENCE [LARGE SCALE GENOMIC DNA]</scope>
</reference>
<evidence type="ECO:0000256" key="4">
    <source>
        <dbReference type="ARBA" id="ARBA00011881"/>
    </source>
</evidence>
<evidence type="ECO:0000256" key="9">
    <source>
        <dbReference type="ARBA" id="ARBA00022958"/>
    </source>
</evidence>
<evidence type="ECO:0000256" key="12">
    <source>
        <dbReference type="ARBA" id="ARBA00045244"/>
    </source>
</evidence>
<evidence type="ECO:0000313" key="19">
    <source>
        <dbReference type="Proteomes" id="UP000001307"/>
    </source>
</evidence>
<evidence type="ECO:0000259" key="16">
    <source>
        <dbReference type="Pfam" id="PF00108"/>
    </source>
</evidence>
<evidence type="ECO:0000256" key="13">
    <source>
        <dbReference type="ARBA" id="ARBA00048502"/>
    </source>
</evidence>